<keyword evidence="1" id="KW-0472">Membrane</keyword>
<accession>A0AAW0GJ35</accession>
<protein>
    <submittedName>
        <fullName evidence="2">Uncharacterized protein</fullName>
    </submittedName>
</protein>
<feature type="transmembrane region" description="Helical" evidence="1">
    <location>
        <begin position="118"/>
        <end position="138"/>
    </location>
</feature>
<dbReference type="Proteomes" id="UP001385951">
    <property type="component" value="Unassembled WGS sequence"/>
</dbReference>
<sequence length="177" mass="18891">MRVKSSREIMGLDLAMVIGAFLYCPSPFIDMEASLMQILACDVIPFVSKPPRCVAQGYWSEPFKFQDDLLSLAPDVVHNRSLAPDIVDSGFSIGLGVVSTLSSSRVTHRVIVTYFSRFTSLAVALLIGGVGLGVVSMLSSGRVDSNVKGVAPDVGDTLPLSGGVGRYRVGDNLRVLI</sequence>
<keyword evidence="1" id="KW-1133">Transmembrane helix</keyword>
<evidence type="ECO:0000313" key="2">
    <source>
        <dbReference type="EMBL" id="KAK7691862.1"/>
    </source>
</evidence>
<evidence type="ECO:0000313" key="3">
    <source>
        <dbReference type="Proteomes" id="UP001385951"/>
    </source>
</evidence>
<dbReference type="AlphaFoldDB" id="A0AAW0GJ35"/>
<organism evidence="2 3">
    <name type="scientific">Cerrena zonata</name>
    <dbReference type="NCBI Taxonomy" id="2478898"/>
    <lineage>
        <taxon>Eukaryota</taxon>
        <taxon>Fungi</taxon>
        <taxon>Dikarya</taxon>
        <taxon>Basidiomycota</taxon>
        <taxon>Agaricomycotina</taxon>
        <taxon>Agaricomycetes</taxon>
        <taxon>Polyporales</taxon>
        <taxon>Cerrenaceae</taxon>
        <taxon>Cerrena</taxon>
    </lineage>
</organism>
<gene>
    <name evidence="2" type="ORF">QCA50_005266</name>
</gene>
<evidence type="ECO:0000256" key="1">
    <source>
        <dbReference type="SAM" id="Phobius"/>
    </source>
</evidence>
<reference evidence="2 3" key="1">
    <citation type="submission" date="2022-09" db="EMBL/GenBank/DDBJ databases">
        <authorList>
            <person name="Palmer J.M."/>
        </authorList>
    </citation>
    <scope>NUCLEOTIDE SEQUENCE [LARGE SCALE GENOMIC DNA]</scope>
    <source>
        <strain evidence="2 3">DSM 7382</strain>
    </source>
</reference>
<keyword evidence="3" id="KW-1185">Reference proteome</keyword>
<keyword evidence="1" id="KW-0812">Transmembrane</keyword>
<dbReference type="EMBL" id="JASBNA010000005">
    <property type="protein sequence ID" value="KAK7691862.1"/>
    <property type="molecule type" value="Genomic_DNA"/>
</dbReference>
<proteinExistence type="predicted"/>
<comment type="caution">
    <text evidence="2">The sequence shown here is derived from an EMBL/GenBank/DDBJ whole genome shotgun (WGS) entry which is preliminary data.</text>
</comment>
<name>A0AAW0GJ35_9APHY</name>